<organism evidence="1 2">
    <name type="scientific">Hibiscus trionum</name>
    <name type="common">Flower of an hour</name>
    <dbReference type="NCBI Taxonomy" id="183268"/>
    <lineage>
        <taxon>Eukaryota</taxon>
        <taxon>Viridiplantae</taxon>
        <taxon>Streptophyta</taxon>
        <taxon>Embryophyta</taxon>
        <taxon>Tracheophyta</taxon>
        <taxon>Spermatophyta</taxon>
        <taxon>Magnoliopsida</taxon>
        <taxon>eudicotyledons</taxon>
        <taxon>Gunneridae</taxon>
        <taxon>Pentapetalae</taxon>
        <taxon>rosids</taxon>
        <taxon>malvids</taxon>
        <taxon>Malvales</taxon>
        <taxon>Malvaceae</taxon>
        <taxon>Malvoideae</taxon>
        <taxon>Hibiscus</taxon>
    </lineage>
</organism>
<dbReference type="Proteomes" id="UP001165190">
    <property type="component" value="Unassembled WGS sequence"/>
</dbReference>
<dbReference type="AlphaFoldDB" id="A0A9W7I2J9"/>
<gene>
    <name evidence="1" type="ORF">HRI_002433500</name>
</gene>
<dbReference type="EMBL" id="BSYR01000022">
    <property type="protein sequence ID" value="GMI87642.1"/>
    <property type="molecule type" value="Genomic_DNA"/>
</dbReference>
<evidence type="ECO:0000313" key="1">
    <source>
        <dbReference type="EMBL" id="GMI87642.1"/>
    </source>
</evidence>
<protein>
    <submittedName>
        <fullName evidence="1">Cyclic nucleotide-gated channel 14</fullName>
    </submittedName>
</protein>
<evidence type="ECO:0000313" key="2">
    <source>
        <dbReference type="Proteomes" id="UP001165190"/>
    </source>
</evidence>
<sequence>MLASHVLRASWYSMSMERHTTCLKTECGNESSPLQCNLYCFDCGTSNDVGRHKWENNKVVFSKCDAKSDISEVGGVAT</sequence>
<keyword evidence="2" id="KW-1185">Reference proteome</keyword>
<proteinExistence type="predicted"/>
<dbReference type="OrthoDB" id="421226at2759"/>
<name>A0A9W7I2J9_HIBTR</name>
<reference evidence="1" key="1">
    <citation type="submission" date="2023-05" db="EMBL/GenBank/DDBJ databases">
        <title>Genome and transcriptome analyses reveal genes involved in the formation of fine ridges on petal epidermal cells in Hibiscus trionum.</title>
        <authorList>
            <person name="Koshimizu S."/>
            <person name="Masuda S."/>
            <person name="Ishii T."/>
            <person name="Shirasu K."/>
            <person name="Hoshino A."/>
            <person name="Arita M."/>
        </authorList>
    </citation>
    <scope>NUCLEOTIDE SEQUENCE</scope>
    <source>
        <strain evidence="1">Hamamatsu line</strain>
    </source>
</reference>
<accession>A0A9W7I2J9</accession>
<comment type="caution">
    <text evidence="1">The sequence shown here is derived from an EMBL/GenBank/DDBJ whole genome shotgun (WGS) entry which is preliminary data.</text>
</comment>